<evidence type="ECO:0000313" key="12">
    <source>
        <dbReference type="EMBL" id="VAW45322.1"/>
    </source>
</evidence>
<dbReference type="GO" id="GO:0003676">
    <property type="term" value="F:nucleic acid binding"/>
    <property type="evidence" value="ECO:0007669"/>
    <property type="project" value="InterPro"/>
</dbReference>
<dbReference type="Pfam" id="PF00075">
    <property type="entry name" value="RNase_H"/>
    <property type="match status" value="1"/>
</dbReference>
<dbReference type="PANTHER" id="PTHR10642:SF26">
    <property type="entry name" value="RIBONUCLEASE H1"/>
    <property type="match status" value="1"/>
</dbReference>
<keyword evidence="10" id="KW-0460">Magnesium</keyword>
<evidence type="ECO:0000256" key="7">
    <source>
        <dbReference type="ARBA" id="ARBA00022723"/>
    </source>
</evidence>
<name>A0A3B0W236_9ZZZZ</name>
<evidence type="ECO:0000256" key="8">
    <source>
        <dbReference type="ARBA" id="ARBA00022759"/>
    </source>
</evidence>
<evidence type="ECO:0000256" key="6">
    <source>
        <dbReference type="ARBA" id="ARBA00022722"/>
    </source>
</evidence>
<dbReference type="GO" id="GO:0004523">
    <property type="term" value="F:RNA-DNA hybrid ribonuclease activity"/>
    <property type="evidence" value="ECO:0007669"/>
    <property type="project" value="UniProtKB-EC"/>
</dbReference>
<accession>A0A3B0W236</accession>
<dbReference type="InterPro" id="IPR002156">
    <property type="entry name" value="RNaseH_domain"/>
</dbReference>
<dbReference type="EC" id="3.1.26.4" evidence="5"/>
<keyword evidence="7" id="KW-0479">Metal-binding</keyword>
<dbReference type="Gene3D" id="3.30.420.10">
    <property type="entry name" value="Ribonuclease H-like superfamily/Ribonuclease H"/>
    <property type="match status" value="1"/>
</dbReference>
<evidence type="ECO:0000256" key="1">
    <source>
        <dbReference type="ARBA" id="ARBA00000077"/>
    </source>
</evidence>
<evidence type="ECO:0000256" key="10">
    <source>
        <dbReference type="ARBA" id="ARBA00022842"/>
    </source>
</evidence>
<keyword evidence="6" id="KW-0540">Nuclease</keyword>
<comment type="cofactor">
    <cofactor evidence="2">
        <name>Mg(2+)</name>
        <dbReference type="ChEBI" id="CHEBI:18420"/>
    </cofactor>
</comment>
<comment type="catalytic activity">
    <reaction evidence="1">
        <text>Endonucleolytic cleavage to 5'-phosphomonoester.</text>
        <dbReference type="EC" id="3.1.26.4"/>
    </reaction>
</comment>
<evidence type="ECO:0000256" key="4">
    <source>
        <dbReference type="ARBA" id="ARBA00011245"/>
    </source>
</evidence>
<reference evidence="12" key="1">
    <citation type="submission" date="2018-06" db="EMBL/GenBank/DDBJ databases">
        <authorList>
            <person name="Zhirakovskaya E."/>
        </authorList>
    </citation>
    <scope>NUCLEOTIDE SEQUENCE</scope>
</reference>
<evidence type="ECO:0000256" key="3">
    <source>
        <dbReference type="ARBA" id="ARBA00005300"/>
    </source>
</evidence>
<evidence type="ECO:0000256" key="2">
    <source>
        <dbReference type="ARBA" id="ARBA00001946"/>
    </source>
</evidence>
<evidence type="ECO:0000259" key="11">
    <source>
        <dbReference type="PROSITE" id="PS50879"/>
    </source>
</evidence>
<organism evidence="12">
    <name type="scientific">hydrothermal vent metagenome</name>
    <dbReference type="NCBI Taxonomy" id="652676"/>
    <lineage>
        <taxon>unclassified sequences</taxon>
        <taxon>metagenomes</taxon>
        <taxon>ecological metagenomes</taxon>
    </lineage>
</organism>
<comment type="similarity">
    <text evidence="3">Belongs to the RNase H family.</text>
</comment>
<keyword evidence="9 12" id="KW-0378">Hydrolase</keyword>
<evidence type="ECO:0000256" key="9">
    <source>
        <dbReference type="ARBA" id="ARBA00022801"/>
    </source>
</evidence>
<protein>
    <recommendedName>
        <fullName evidence="5">ribonuclease H</fullName>
        <ecNumber evidence="5">3.1.26.4</ecNumber>
    </recommendedName>
</protein>
<dbReference type="EMBL" id="UOFC01000054">
    <property type="protein sequence ID" value="VAW45322.1"/>
    <property type="molecule type" value="Genomic_DNA"/>
</dbReference>
<proteinExistence type="inferred from homology"/>
<dbReference type="GO" id="GO:0043137">
    <property type="term" value="P:DNA replication, removal of RNA primer"/>
    <property type="evidence" value="ECO:0007669"/>
    <property type="project" value="TreeGrafter"/>
</dbReference>
<dbReference type="AlphaFoldDB" id="A0A3B0W236"/>
<dbReference type="PROSITE" id="PS50879">
    <property type="entry name" value="RNASE_H_1"/>
    <property type="match status" value="1"/>
</dbReference>
<dbReference type="PANTHER" id="PTHR10642">
    <property type="entry name" value="RIBONUCLEASE H1"/>
    <property type="match status" value="1"/>
</dbReference>
<gene>
    <name evidence="12" type="ORF">MNBD_GAMMA03-65</name>
</gene>
<dbReference type="InterPro" id="IPR036397">
    <property type="entry name" value="RNaseH_sf"/>
</dbReference>
<dbReference type="InterPro" id="IPR050092">
    <property type="entry name" value="RNase_H"/>
</dbReference>
<comment type="subunit">
    <text evidence="4">Monomer.</text>
</comment>
<evidence type="ECO:0000256" key="5">
    <source>
        <dbReference type="ARBA" id="ARBA00012180"/>
    </source>
</evidence>
<dbReference type="SUPFAM" id="SSF53098">
    <property type="entry name" value="Ribonuclease H-like"/>
    <property type="match status" value="1"/>
</dbReference>
<dbReference type="GO" id="GO:0046872">
    <property type="term" value="F:metal ion binding"/>
    <property type="evidence" value="ECO:0007669"/>
    <property type="project" value="UniProtKB-KW"/>
</dbReference>
<dbReference type="CDD" id="cd09278">
    <property type="entry name" value="RNase_HI_prokaryote_like"/>
    <property type="match status" value="1"/>
</dbReference>
<dbReference type="InterPro" id="IPR012337">
    <property type="entry name" value="RNaseH-like_sf"/>
</dbReference>
<sequence>MKAIQIHIYSDGGYFEKQNIGGWGAVIFKNNQEHMRLSGWQKITSSLEMELTAACKALQQLKKNSPPLSTKNRFPSHITLFTDSRILIEGVQHKIQLWRQNRWVHKSGNLVKYQTLWETLDQLTQEHNVTWQWVKGHNGDLGNELADQLAREAITERNS</sequence>
<keyword evidence="8" id="KW-0255">Endonuclease</keyword>
<feature type="domain" description="RNase H type-1" evidence="11">
    <location>
        <begin position="2"/>
        <end position="155"/>
    </location>
</feature>
<dbReference type="InterPro" id="IPR022892">
    <property type="entry name" value="RNaseHI"/>
</dbReference>